<accession>A0A0F9G5H0</accession>
<comment type="caution">
    <text evidence="1">The sequence shown here is derived from an EMBL/GenBank/DDBJ whole genome shotgun (WGS) entry which is preliminary data.</text>
</comment>
<protein>
    <submittedName>
        <fullName evidence="1">Uncharacterized protein</fullName>
    </submittedName>
</protein>
<name>A0A0F9G5H0_9ZZZZ</name>
<organism evidence="1">
    <name type="scientific">marine sediment metagenome</name>
    <dbReference type="NCBI Taxonomy" id="412755"/>
    <lineage>
        <taxon>unclassified sequences</taxon>
        <taxon>metagenomes</taxon>
        <taxon>ecological metagenomes</taxon>
    </lineage>
</organism>
<gene>
    <name evidence="1" type="ORF">LCGC14_1869550</name>
</gene>
<dbReference type="AlphaFoldDB" id="A0A0F9G5H0"/>
<feature type="non-terminal residue" evidence="1">
    <location>
        <position position="1"/>
    </location>
</feature>
<reference evidence="1" key="1">
    <citation type="journal article" date="2015" name="Nature">
        <title>Complex archaea that bridge the gap between prokaryotes and eukaryotes.</title>
        <authorList>
            <person name="Spang A."/>
            <person name="Saw J.H."/>
            <person name="Jorgensen S.L."/>
            <person name="Zaremba-Niedzwiedzka K."/>
            <person name="Martijn J."/>
            <person name="Lind A.E."/>
            <person name="van Eijk R."/>
            <person name="Schleper C."/>
            <person name="Guy L."/>
            <person name="Ettema T.J."/>
        </authorList>
    </citation>
    <scope>NUCLEOTIDE SEQUENCE</scope>
</reference>
<proteinExistence type="predicted"/>
<dbReference type="EMBL" id="LAZR01019055">
    <property type="protein sequence ID" value="KKL93953.1"/>
    <property type="molecule type" value="Genomic_DNA"/>
</dbReference>
<evidence type="ECO:0000313" key="1">
    <source>
        <dbReference type="EMBL" id="KKL93953.1"/>
    </source>
</evidence>
<sequence>VKEWIQMNYSQYELNESDKLDFENILEQLGLHESMSLSLPFNPTGQATNNKRTKQTLSNTNKIPSIANDLNSYRQLIFTQLEDIGQFVDKYFVRKTLKLKPYIMVKIRTYLLKEISAINKILKVTF</sequence>